<name>A0A8H5FE77_9AGAR</name>
<dbReference type="AlphaFoldDB" id="A0A8H5FE77"/>
<gene>
    <name evidence="2" type="ORF">D9758_018202</name>
</gene>
<accession>A0A8H5FE77</accession>
<reference evidence="2 3" key="1">
    <citation type="journal article" date="2020" name="ISME J.">
        <title>Uncovering the hidden diversity of litter-decomposition mechanisms in mushroom-forming fungi.</title>
        <authorList>
            <person name="Floudas D."/>
            <person name="Bentzer J."/>
            <person name="Ahren D."/>
            <person name="Johansson T."/>
            <person name="Persson P."/>
            <person name="Tunlid A."/>
        </authorList>
    </citation>
    <scope>NUCLEOTIDE SEQUENCE [LARGE SCALE GENOMIC DNA]</scope>
    <source>
        <strain evidence="2 3">CBS 291.85</strain>
    </source>
</reference>
<evidence type="ECO:0000313" key="3">
    <source>
        <dbReference type="Proteomes" id="UP000559256"/>
    </source>
</evidence>
<dbReference type="Proteomes" id="UP000559256">
    <property type="component" value="Unassembled WGS sequence"/>
</dbReference>
<feature type="compositionally biased region" description="Polar residues" evidence="1">
    <location>
        <begin position="23"/>
        <end position="42"/>
    </location>
</feature>
<dbReference type="OrthoDB" id="3131783at2759"/>
<protein>
    <submittedName>
        <fullName evidence="2">Uncharacterized protein</fullName>
    </submittedName>
</protein>
<organism evidence="2 3">
    <name type="scientific">Tetrapyrgos nigripes</name>
    <dbReference type="NCBI Taxonomy" id="182062"/>
    <lineage>
        <taxon>Eukaryota</taxon>
        <taxon>Fungi</taxon>
        <taxon>Dikarya</taxon>
        <taxon>Basidiomycota</taxon>
        <taxon>Agaricomycotina</taxon>
        <taxon>Agaricomycetes</taxon>
        <taxon>Agaricomycetidae</taxon>
        <taxon>Agaricales</taxon>
        <taxon>Marasmiineae</taxon>
        <taxon>Marasmiaceae</taxon>
        <taxon>Tetrapyrgos</taxon>
    </lineage>
</organism>
<feature type="compositionally biased region" description="Polar residues" evidence="1">
    <location>
        <begin position="95"/>
        <end position="105"/>
    </location>
</feature>
<evidence type="ECO:0000256" key="1">
    <source>
        <dbReference type="SAM" id="MobiDB-lite"/>
    </source>
</evidence>
<keyword evidence="3" id="KW-1185">Reference proteome</keyword>
<feature type="region of interest" description="Disordered" evidence="1">
    <location>
        <begin position="76"/>
        <end position="105"/>
    </location>
</feature>
<evidence type="ECO:0000313" key="2">
    <source>
        <dbReference type="EMBL" id="KAF5333850.1"/>
    </source>
</evidence>
<sequence>MREKINFDGEDRECQVKKALSLATPSSDLHSPQHGFDSTTYNPHLDGPPPKGIVIDPNGDVTMLVLTPMHSDDISAWRNDVADPDSTSTSTSTSNHNHVQRSWSTTSLASNTSLVPTEIDIPPINWDNLIEAREELDRWGVGVRDFAYLNPNPKAKQVTPMPTLNFRPAPTIFDPYTSLATYEYYLSRGTSESVEG</sequence>
<comment type="caution">
    <text evidence="2">The sequence shown here is derived from an EMBL/GenBank/DDBJ whole genome shotgun (WGS) entry which is preliminary data.</text>
</comment>
<proteinExistence type="predicted"/>
<dbReference type="EMBL" id="JAACJM010000283">
    <property type="protein sequence ID" value="KAF5333850.1"/>
    <property type="molecule type" value="Genomic_DNA"/>
</dbReference>
<feature type="region of interest" description="Disordered" evidence="1">
    <location>
        <begin position="21"/>
        <end position="49"/>
    </location>
</feature>